<protein>
    <submittedName>
        <fullName evidence="3">Uncharacterized protein</fullName>
    </submittedName>
</protein>
<sequence>MSTKKMAEEEEDGFDDVGAVELDPPSDAYARPKTPRCTRVQALSQVAELMSKTRPGMDVSSTLHRALMRWQSMLGIRSNENVLTQQTADMFSIKRKTAWN</sequence>
<dbReference type="WBParaSite" id="BXY_1176300.1">
    <property type="protein sequence ID" value="BXY_1176300.1"/>
    <property type="gene ID" value="BXY_1176300"/>
</dbReference>
<organism evidence="2 3">
    <name type="scientific">Bursaphelenchus xylophilus</name>
    <name type="common">Pinewood nematode worm</name>
    <name type="synonym">Aphelenchoides xylophilus</name>
    <dbReference type="NCBI Taxonomy" id="6326"/>
    <lineage>
        <taxon>Eukaryota</taxon>
        <taxon>Metazoa</taxon>
        <taxon>Ecdysozoa</taxon>
        <taxon>Nematoda</taxon>
        <taxon>Chromadorea</taxon>
        <taxon>Rhabditida</taxon>
        <taxon>Tylenchina</taxon>
        <taxon>Tylenchomorpha</taxon>
        <taxon>Aphelenchoidea</taxon>
        <taxon>Aphelenchoididae</taxon>
        <taxon>Bursaphelenchus</taxon>
    </lineage>
</organism>
<accession>A0A1I7SFF1</accession>
<evidence type="ECO:0000256" key="1">
    <source>
        <dbReference type="SAM" id="MobiDB-lite"/>
    </source>
</evidence>
<dbReference type="Proteomes" id="UP000095284">
    <property type="component" value="Unplaced"/>
</dbReference>
<evidence type="ECO:0000313" key="3">
    <source>
        <dbReference type="WBParaSite" id="BXY_1176300.1"/>
    </source>
</evidence>
<feature type="region of interest" description="Disordered" evidence="1">
    <location>
        <begin position="1"/>
        <end position="35"/>
    </location>
</feature>
<proteinExistence type="predicted"/>
<name>A0A1I7SFF1_BURXY</name>
<reference evidence="3" key="1">
    <citation type="submission" date="2016-11" db="UniProtKB">
        <authorList>
            <consortium name="WormBaseParasite"/>
        </authorList>
    </citation>
    <scope>IDENTIFICATION</scope>
</reference>
<evidence type="ECO:0000313" key="2">
    <source>
        <dbReference type="Proteomes" id="UP000095284"/>
    </source>
</evidence>
<dbReference type="AlphaFoldDB" id="A0A1I7SFF1"/>